<dbReference type="Pfam" id="PF12796">
    <property type="entry name" value="Ank_2"/>
    <property type="match status" value="1"/>
</dbReference>
<name>A0ABW5SCF5_9FLAO</name>
<keyword evidence="5" id="KW-1185">Reference proteome</keyword>
<dbReference type="InterPro" id="IPR036770">
    <property type="entry name" value="Ankyrin_rpt-contain_sf"/>
</dbReference>
<accession>A0ABW5SCF5</accession>
<keyword evidence="1" id="KW-0677">Repeat</keyword>
<dbReference type="Pfam" id="PF00023">
    <property type="entry name" value="Ank"/>
    <property type="match status" value="1"/>
</dbReference>
<dbReference type="PROSITE" id="PS50297">
    <property type="entry name" value="ANK_REP_REGION"/>
    <property type="match status" value="1"/>
</dbReference>
<evidence type="ECO:0000256" key="1">
    <source>
        <dbReference type="ARBA" id="ARBA00022737"/>
    </source>
</evidence>
<gene>
    <name evidence="4" type="ORF">ACFSQ0_04925</name>
</gene>
<dbReference type="SMART" id="SM00248">
    <property type="entry name" value="ANK"/>
    <property type="match status" value="4"/>
</dbReference>
<reference evidence="5" key="1">
    <citation type="journal article" date="2019" name="Int. J. Syst. Evol. Microbiol.">
        <title>The Global Catalogue of Microorganisms (GCM) 10K type strain sequencing project: providing services to taxonomists for standard genome sequencing and annotation.</title>
        <authorList>
            <consortium name="The Broad Institute Genomics Platform"/>
            <consortium name="The Broad Institute Genome Sequencing Center for Infectious Disease"/>
            <person name="Wu L."/>
            <person name="Ma J."/>
        </authorList>
    </citation>
    <scope>NUCLEOTIDE SEQUENCE [LARGE SCALE GENOMIC DNA]</scope>
    <source>
        <strain evidence="5">KCTC 42255</strain>
    </source>
</reference>
<dbReference type="EMBL" id="JBHULZ010000023">
    <property type="protein sequence ID" value="MFD2697326.1"/>
    <property type="molecule type" value="Genomic_DNA"/>
</dbReference>
<dbReference type="InterPro" id="IPR002110">
    <property type="entry name" value="Ankyrin_rpt"/>
</dbReference>
<evidence type="ECO:0000256" key="2">
    <source>
        <dbReference type="ARBA" id="ARBA00023043"/>
    </source>
</evidence>
<keyword evidence="2 3" id="KW-0040">ANK repeat</keyword>
<feature type="repeat" description="ANK" evidence="3">
    <location>
        <begin position="32"/>
        <end position="64"/>
    </location>
</feature>
<proteinExistence type="predicted"/>
<evidence type="ECO:0000256" key="3">
    <source>
        <dbReference type="PROSITE-ProRule" id="PRU00023"/>
    </source>
</evidence>
<dbReference type="RefSeq" id="WP_379044977.1">
    <property type="nucleotide sequence ID" value="NZ_JBHULZ010000023.1"/>
</dbReference>
<comment type="caution">
    <text evidence="4">The sequence shown here is derived from an EMBL/GenBank/DDBJ whole genome shotgun (WGS) entry which is preliminary data.</text>
</comment>
<dbReference type="Proteomes" id="UP001597357">
    <property type="component" value="Unassembled WGS sequence"/>
</dbReference>
<evidence type="ECO:0000313" key="5">
    <source>
        <dbReference type="Proteomes" id="UP001597357"/>
    </source>
</evidence>
<protein>
    <submittedName>
        <fullName evidence="4">Ankyrin repeat domain-containing protein</fullName>
    </submittedName>
</protein>
<sequence length="195" mass="21446">MQSIFIAAKNNNTLKIKKLTERNSSINLRNEQQQTPLMVATYNNNIEAAKLLIKPGADVNAQDNRLETPILHAGAAGYYEILNACLGTDNVNFLKLNRYGGTALIPACERGHVKIVKRLLKIENFPVDHINNLGWTALLVTVILGDGTQKYIDIVQMLIEAGCNIYIADKDGVTALEHAQKSGFTEMVNLLKANG</sequence>
<dbReference type="PANTHER" id="PTHR24198:SF165">
    <property type="entry name" value="ANKYRIN REPEAT-CONTAINING PROTEIN-RELATED"/>
    <property type="match status" value="1"/>
</dbReference>
<organism evidence="4 5">
    <name type="scientific">Mesonia sediminis</name>
    <dbReference type="NCBI Taxonomy" id="1703946"/>
    <lineage>
        <taxon>Bacteria</taxon>
        <taxon>Pseudomonadati</taxon>
        <taxon>Bacteroidota</taxon>
        <taxon>Flavobacteriia</taxon>
        <taxon>Flavobacteriales</taxon>
        <taxon>Flavobacteriaceae</taxon>
        <taxon>Mesonia</taxon>
    </lineage>
</organism>
<dbReference type="PANTHER" id="PTHR24198">
    <property type="entry name" value="ANKYRIN REPEAT AND PROTEIN KINASE DOMAIN-CONTAINING PROTEIN"/>
    <property type="match status" value="1"/>
</dbReference>
<dbReference type="PROSITE" id="PS50088">
    <property type="entry name" value="ANK_REPEAT"/>
    <property type="match status" value="1"/>
</dbReference>
<evidence type="ECO:0000313" key="4">
    <source>
        <dbReference type="EMBL" id="MFD2697326.1"/>
    </source>
</evidence>
<dbReference type="Gene3D" id="1.25.40.20">
    <property type="entry name" value="Ankyrin repeat-containing domain"/>
    <property type="match status" value="1"/>
</dbReference>
<dbReference type="SUPFAM" id="SSF48403">
    <property type="entry name" value="Ankyrin repeat"/>
    <property type="match status" value="1"/>
</dbReference>